<gene>
    <name evidence="1" type="ORF">R38712_02536</name>
</gene>
<reference evidence="1 2" key="1">
    <citation type="submission" date="2023-07" db="EMBL/GenBank/DDBJ databases">
        <authorList>
            <person name="Peeters C."/>
        </authorList>
    </citation>
    <scope>NUCLEOTIDE SEQUENCE [LARGE SCALE GENOMIC DNA]</scope>
    <source>
        <strain evidence="1 2">R-38712</strain>
    </source>
</reference>
<organism evidence="1 2">
    <name type="scientific">Ralstonia pickettii</name>
    <name type="common">Burkholderia pickettii</name>
    <dbReference type="NCBI Taxonomy" id="329"/>
    <lineage>
        <taxon>Bacteria</taxon>
        <taxon>Pseudomonadati</taxon>
        <taxon>Pseudomonadota</taxon>
        <taxon>Betaproteobacteria</taxon>
        <taxon>Burkholderiales</taxon>
        <taxon>Burkholderiaceae</taxon>
        <taxon>Ralstonia</taxon>
    </lineage>
</organism>
<proteinExistence type="predicted"/>
<comment type="caution">
    <text evidence="1">The sequence shown here is derived from an EMBL/GenBank/DDBJ whole genome shotgun (WGS) entry which is preliminary data.</text>
</comment>
<protein>
    <submittedName>
        <fullName evidence="1">Uncharacterized protein</fullName>
    </submittedName>
</protein>
<sequence>MKTRLRTPPSKLPTEVKDALGLIKRVVTGFDRLTFWIDHPAPRIPVSGIERHCANLKVNAGKSLLFHPVWQTEIEIFQPSREALSVLVQAIGTRHRVQLSYSELALDWLVESRAAAYAIRNFLLAQMYVPYLRHDVTFAKTTAYFAPRADKNSLKSARNVALYDDSTSKLWAARQLRSPCCHLEHRLQGVETLAASGLLTLADCVDFDHRAFWAENLRLFRMPSKGDLGRWLDPDNADVSEAALRKRADRFLNQYRHNEAFVLQDCRREYPDIDKLLLPLANELFLPT</sequence>
<evidence type="ECO:0000313" key="1">
    <source>
        <dbReference type="EMBL" id="CAJ0724931.1"/>
    </source>
</evidence>
<accession>A0ABN9I2B8</accession>
<dbReference type="Proteomes" id="UP001189303">
    <property type="component" value="Unassembled WGS sequence"/>
</dbReference>
<evidence type="ECO:0000313" key="2">
    <source>
        <dbReference type="Proteomes" id="UP001189303"/>
    </source>
</evidence>
<name>A0ABN9I2B8_RALPI</name>
<dbReference type="RefSeq" id="WP_012761693.1">
    <property type="nucleotide sequence ID" value="NZ_CATWFT010000006.1"/>
</dbReference>
<keyword evidence="2" id="KW-1185">Reference proteome</keyword>
<dbReference type="EMBL" id="CATWFT010000006">
    <property type="protein sequence ID" value="CAJ0724931.1"/>
    <property type="molecule type" value="Genomic_DNA"/>
</dbReference>